<dbReference type="SUPFAM" id="SSF53474">
    <property type="entry name" value="alpha/beta-Hydrolases"/>
    <property type="match status" value="1"/>
</dbReference>
<dbReference type="EMBL" id="PZKC01000005">
    <property type="protein sequence ID" value="PTD96776.1"/>
    <property type="molecule type" value="Genomic_DNA"/>
</dbReference>
<dbReference type="RefSeq" id="WP_107493177.1">
    <property type="nucleotide sequence ID" value="NZ_PZKC01000005.1"/>
</dbReference>
<name>A0A2T4IGD9_9RHOO</name>
<dbReference type="GO" id="GO:0016787">
    <property type="term" value="F:hydrolase activity"/>
    <property type="evidence" value="ECO:0007669"/>
    <property type="project" value="UniProtKB-KW"/>
</dbReference>
<gene>
    <name evidence="2" type="ORF">C8261_08165</name>
</gene>
<proteinExistence type="predicted"/>
<evidence type="ECO:0000313" key="3">
    <source>
        <dbReference type="Proteomes" id="UP000241193"/>
    </source>
</evidence>
<keyword evidence="3" id="KW-1185">Reference proteome</keyword>
<organism evidence="2 3">
    <name type="scientific">Pseudothauera lacus</name>
    <dbReference type="NCBI Taxonomy" id="2136175"/>
    <lineage>
        <taxon>Bacteria</taxon>
        <taxon>Pseudomonadati</taxon>
        <taxon>Pseudomonadota</taxon>
        <taxon>Betaproteobacteria</taxon>
        <taxon>Rhodocyclales</taxon>
        <taxon>Zoogloeaceae</taxon>
        <taxon>Pseudothauera</taxon>
    </lineage>
</organism>
<reference evidence="2 3" key="2">
    <citation type="submission" date="2018-04" db="EMBL/GenBank/DDBJ databases">
        <title>Thauera lacus sp. nov., isolated from an saline lake in Inner Mongolia, China.</title>
        <authorList>
            <person name="Liang Q.-Y."/>
        </authorList>
    </citation>
    <scope>NUCLEOTIDE SEQUENCE [LARGE SCALE GENOMIC DNA]</scope>
    <source>
        <strain evidence="2 3">D20</strain>
    </source>
</reference>
<dbReference type="Gene3D" id="3.40.50.1820">
    <property type="entry name" value="alpha/beta hydrolase"/>
    <property type="match status" value="1"/>
</dbReference>
<evidence type="ECO:0000313" key="2">
    <source>
        <dbReference type="EMBL" id="PTD96776.1"/>
    </source>
</evidence>
<dbReference type="InterPro" id="IPR022742">
    <property type="entry name" value="Hydrolase_4"/>
</dbReference>
<dbReference type="OrthoDB" id="5379975at2"/>
<feature type="domain" description="Serine aminopeptidase S33" evidence="1">
    <location>
        <begin position="45"/>
        <end position="148"/>
    </location>
</feature>
<dbReference type="Proteomes" id="UP000241193">
    <property type="component" value="Unassembled WGS sequence"/>
</dbReference>
<comment type="caution">
    <text evidence="2">The sequence shown here is derived from an EMBL/GenBank/DDBJ whole genome shotgun (WGS) entry which is preliminary data.</text>
</comment>
<keyword evidence="2" id="KW-0378">Hydrolase</keyword>
<evidence type="ECO:0000259" key="1">
    <source>
        <dbReference type="Pfam" id="PF12146"/>
    </source>
</evidence>
<dbReference type="InterPro" id="IPR029058">
    <property type="entry name" value="AB_hydrolase_fold"/>
</dbReference>
<dbReference type="AlphaFoldDB" id="A0A2T4IGD9"/>
<accession>A0A2T4IGD9</accession>
<dbReference type="NCBIfam" id="TIGR03100">
    <property type="entry name" value="hydr1_PEP"/>
    <property type="match status" value="1"/>
</dbReference>
<sequence length="284" mass="30511">MEEALVFACEGEELVGVLARPAGEAGEIGVVIVVGGPQYRIGSHRQFVLLARHLAAHGYPCLRFDYRGMGDASGSTRSFEEVGDDIRAAVDALCVALPQLRTVVLWGLCDGASAAALYAPQDERVGGLVLANPWVRTATGEARTYLRHYYLQRLLSRDFWRKLLGGGLAVGRSLRGFGGALRQARAGAPAEDAGAALPARMAAALGRAGRPFLVVLSGRDYVAREFEQAAAASEWMALQTLGHRVAAAEADHTFSSRRDVDTVNRLTEEWLNGLPRVRGLGEMP</sequence>
<protein>
    <submittedName>
        <fullName evidence="2">Hydrolase 1, exosortase A system-associated</fullName>
    </submittedName>
</protein>
<dbReference type="Pfam" id="PF12146">
    <property type="entry name" value="Hydrolase_4"/>
    <property type="match status" value="1"/>
</dbReference>
<reference evidence="2 3" key="1">
    <citation type="submission" date="2018-03" db="EMBL/GenBank/DDBJ databases">
        <authorList>
            <person name="Keele B.F."/>
        </authorList>
    </citation>
    <scope>NUCLEOTIDE SEQUENCE [LARGE SCALE GENOMIC DNA]</scope>
    <source>
        <strain evidence="2 3">D20</strain>
    </source>
</reference>
<dbReference type="InterPro" id="IPR017531">
    <property type="entry name" value="Hydrolase-1_PEP"/>
</dbReference>